<feature type="chain" id="PRO_5034658238" evidence="9">
    <location>
        <begin position="23"/>
        <end position="953"/>
    </location>
</feature>
<feature type="domain" description="FAS1" evidence="10">
    <location>
        <begin position="359"/>
        <end position="483"/>
    </location>
</feature>
<keyword evidence="8" id="KW-1015">Disulfide bond</keyword>
<feature type="domain" description="FAS1" evidence="10">
    <location>
        <begin position="97"/>
        <end position="230"/>
    </location>
</feature>
<dbReference type="PIRSF" id="PIRSF016553">
    <property type="entry name" value="BIGH3_OSF2"/>
    <property type="match status" value="1"/>
</dbReference>
<feature type="domain" description="EMI" evidence="11">
    <location>
        <begin position="40"/>
        <end position="94"/>
    </location>
</feature>
<evidence type="ECO:0000256" key="1">
    <source>
        <dbReference type="ARBA" id="ARBA00004498"/>
    </source>
</evidence>
<reference evidence="12" key="1">
    <citation type="submission" date="2025-08" db="UniProtKB">
        <authorList>
            <consortium name="Ensembl"/>
        </authorList>
    </citation>
    <scope>IDENTIFICATION</scope>
</reference>
<dbReference type="GO" id="GO:0031012">
    <property type="term" value="C:extracellular matrix"/>
    <property type="evidence" value="ECO:0007669"/>
    <property type="project" value="TreeGrafter"/>
</dbReference>
<protein>
    <submittedName>
        <fullName evidence="12">Periostin</fullName>
    </submittedName>
</protein>
<dbReference type="GO" id="GO:0050839">
    <property type="term" value="F:cell adhesion molecule binding"/>
    <property type="evidence" value="ECO:0007669"/>
    <property type="project" value="TreeGrafter"/>
</dbReference>
<keyword evidence="6" id="KW-0677">Repeat</keyword>
<accession>A0A8C2ZZM3</accession>
<evidence type="ECO:0000259" key="11">
    <source>
        <dbReference type="PROSITE" id="PS51041"/>
    </source>
</evidence>
<comment type="subcellular location">
    <subcellularLocation>
        <location evidence="1">Secreted</location>
        <location evidence="1">Extracellular space</location>
        <location evidence="1">Extracellular matrix</location>
    </subcellularLocation>
</comment>
<evidence type="ECO:0000256" key="2">
    <source>
        <dbReference type="ARBA" id="ARBA00022479"/>
    </source>
</evidence>
<evidence type="ECO:0000256" key="5">
    <source>
        <dbReference type="ARBA" id="ARBA00022729"/>
    </source>
</evidence>
<organism evidence="12 13">
    <name type="scientific">Cyclopterus lumpus</name>
    <name type="common">Lumpsucker</name>
    <dbReference type="NCBI Taxonomy" id="8103"/>
    <lineage>
        <taxon>Eukaryota</taxon>
        <taxon>Metazoa</taxon>
        <taxon>Chordata</taxon>
        <taxon>Craniata</taxon>
        <taxon>Vertebrata</taxon>
        <taxon>Euteleostomi</taxon>
        <taxon>Actinopterygii</taxon>
        <taxon>Neopterygii</taxon>
        <taxon>Teleostei</taxon>
        <taxon>Neoteleostei</taxon>
        <taxon>Acanthomorphata</taxon>
        <taxon>Eupercaria</taxon>
        <taxon>Perciformes</taxon>
        <taxon>Cottioidei</taxon>
        <taxon>Cottales</taxon>
        <taxon>Cyclopteridae</taxon>
        <taxon>Cyclopterus</taxon>
    </lineage>
</organism>
<dbReference type="Proteomes" id="UP000694565">
    <property type="component" value="Unplaced"/>
</dbReference>
<dbReference type="SMART" id="SM00554">
    <property type="entry name" value="FAS1"/>
    <property type="match status" value="4"/>
</dbReference>
<evidence type="ECO:0000256" key="9">
    <source>
        <dbReference type="SAM" id="SignalP"/>
    </source>
</evidence>
<dbReference type="GO" id="GO:0030198">
    <property type="term" value="P:extracellular matrix organization"/>
    <property type="evidence" value="ECO:0007669"/>
    <property type="project" value="TreeGrafter"/>
</dbReference>
<keyword evidence="5 9" id="KW-0732">Signal</keyword>
<evidence type="ECO:0000256" key="7">
    <source>
        <dbReference type="ARBA" id="ARBA00022889"/>
    </source>
</evidence>
<keyword evidence="3" id="KW-0964">Secreted</keyword>
<reference evidence="12" key="2">
    <citation type="submission" date="2025-09" db="UniProtKB">
        <authorList>
            <consortium name="Ensembl"/>
        </authorList>
    </citation>
    <scope>IDENTIFICATION</scope>
</reference>
<dbReference type="FunFam" id="2.30.180.10:FF:000001">
    <property type="entry name" value="periostin isoform X1"/>
    <property type="match status" value="1"/>
</dbReference>
<dbReference type="Ensembl" id="ENSCLMT00005035228.1">
    <property type="protein sequence ID" value="ENSCLMP00005033837.1"/>
    <property type="gene ID" value="ENSCLMG00005016058.1"/>
</dbReference>
<evidence type="ECO:0000256" key="4">
    <source>
        <dbReference type="ARBA" id="ARBA00022530"/>
    </source>
</evidence>
<dbReference type="GeneTree" id="ENSGT00530000063860"/>
<dbReference type="PANTHER" id="PTHR10900">
    <property type="entry name" value="PERIOSTIN-RELATED"/>
    <property type="match status" value="1"/>
</dbReference>
<keyword evidence="13" id="KW-1185">Reference proteome</keyword>
<dbReference type="GO" id="GO:0005615">
    <property type="term" value="C:extracellular space"/>
    <property type="evidence" value="ECO:0007669"/>
    <property type="project" value="TreeGrafter"/>
</dbReference>
<gene>
    <name evidence="12" type="primary">LOC117743102</name>
</gene>
<dbReference type="InterPro" id="IPR036378">
    <property type="entry name" value="FAS1_dom_sf"/>
</dbReference>
<feature type="domain" description="FAS1" evidence="10">
    <location>
        <begin position="222"/>
        <end position="356"/>
    </location>
</feature>
<feature type="domain" description="FAS1" evidence="10">
    <location>
        <begin position="487"/>
        <end position="619"/>
    </location>
</feature>
<dbReference type="SUPFAM" id="SSF82153">
    <property type="entry name" value="FAS1 domain"/>
    <property type="match status" value="4"/>
</dbReference>
<dbReference type="GO" id="GO:0007155">
    <property type="term" value="P:cell adhesion"/>
    <property type="evidence" value="ECO:0007669"/>
    <property type="project" value="UniProtKB-KW"/>
</dbReference>
<evidence type="ECO:0000256" key="6">
    <source>
        <dbReference type="ARBA" id="ARBA00022737"/>
    </source>
</evidence>
<dbReference type="FunFam" id="2.30.180.10:FF:000032">
    <property type="entry name" value="Fasciclin domain-containing protein, putative"/>
    <property type="match status" value="1"/>
</dbReference>
<dbReference type="PROSITE" id="PS50213">
    <property type="entry name" value="FAS1"/>
    <property type="match status" value="4"/>
</dbReference>
<dbReference type="AlphaFoldDB" id="A0A8C2ZZM3"/>
<keyword evidence="4" id="KW-0272">Extracellular matrix</keyword>
<evidence type="ECO:0000256" key="8">
    <source>
        <dbReference type="ARBA" id="ARBA00023157"/>
    </source>
</evidence>
<name>A0A8C2ZZM3_CYCLU</name>
<sequence>MHQLLVVTSVLVALCSLGSVDTSAYDKIVTHSRIRARKEGPNVCALQQVQGSKKKYFSTCRNWYKGSICGKKTMVLYECCPGYIKLQGMRGCPAVAPIDHVYGTLGLVKATTTQQYSDMSKLREEIEGKGSFTMFAPSNDAWNLVESTVRAALVSNVNIELYNALHFHMVNHRILTKDLKNDMTFTSMYNDLGLYINHYSNGIVTVNCARIIHGNQVATNGVVHVIDRVISGVGNNIKEVLDDAVLASDMMDKLDQPGHYTLFAPTDEAFDKLSPGYLERIMGDKAVIAALVNYHLLNSVQCSEAIMAGSVYETAEGSTIEIGCDGDSLTVNGIKMVLKKDIVTTNGVIHLIDQVLIPDSAKEGVELMGDGQSTFNDMVSELGLAAAIGPKTEYTLLAPVNDAFTTEVMSTEQSLLKFILENHILKLKVKLSELYNGQLLETLAGKLLRVFIYRTAVCIENACMVRGSKEGSKSALHVVRSLIKPSKKTIYELLVDDRRFKIFLSLMETAGLTDLLKQEGSYTIFAPTDDAFANLSREDFALLKSDLNALRIILLYHFSNGIFINGGLEGGVTNLLKTLQGNNLQVISVNNSINVNSVDVAESDLMATNGVIHVVKNVLYPADLPVGRQDLLVLLRKLIKYIQIKFISGFSYEEIPLTFISKVIQGEPTITKITRVTRVIESEPITKVTRVIEGKPSLTHVTRVIEGEPSLTHVTRVIEGEPSLTHVTRVIEGEPSLTHVTRVIEGEPSLTHVTRVIEGDRTHVTRVIEGEPSLTHVTRVIEGDRTHVTRVIEGEPFLTHITRLIEGEPSLTHVTRVIEGDRTHVTRVIEGEPSFTHTTRVIEGEPSLTHVTRVIEGEPSLTHTTRVIEGKPSLTHVTRVIEGKPSLTHTTRVIEGKPSLTHITRVIEGKPSLTHVTRVIEGEPSFTHVTRTNEGKSAIKKVTRVIEGKFLNV</sequence>
<dbReference type="InterPro" id="IPR016666">
    <property type="entry name" value="TGFBI/POSTN"/>
</dbReference>
<dbReference type="FunFam" id="2.30.180.10:FF:000002">
    <property type="entry name" value="periostin isoform X1"/>
    <property type="match status" value="1"/>
</dbReference>
<keyword evidence="2" id="KW-0301">Gamma-carboxyglutamic acid</keyword>
<dbReference type="InterPro" id="IPR050904">
    <property type="entry name" value="Adhesion/Biosynth-related"/>
</dbReference>
<evidence type="ECO:0000259" key="10">
    <source>
        <dbReference type="PROSITE" id="PS50213"/>
    </source>
</evidence>
<evidence type="ECO:0000256" key="3">
    <source>
        <dbReference type="ARBA" id="ARBA00022525"/>
    </source>
</evidence>
<dbReference type="Pfam" id="PF02469">
    <property type="entry name" value="Fasciclin"/>
    <property type="match status" value="4"/>
</dbReference>
<dbReference type="InterPro" id="IPR011489">
    <property type="entry name" value="EMI_domain"/>
</dbReference>
<evidence type="ECO:0000313" key="13">
    <source>
        <dbReference type="Proteomes" id="UP000694565"/>
    </source>
</evidence>
<feature type="signal peptide" evidence="9">
    <location>
        <begin position="1"/>
        <end position="22"/>
    </location>
</feature>
<dbReference type="PROSITE" id="PS51041">
    <property type="entry name" value="EMI"/>
    <property type="match status" value="1"/>
</dbReference>
<dbReference type="FunFam" id="2.30.180.10:FF:000003">
    <property type="entry name" value="periostin isoform X1"/>
    <property type="match status" value="1"/>
</dbReference>
<dbReference type="InterPro" id="IPR000782">
    <property type="entry name" value="FAS1_domain"/>
</dbReference>
<evidence type="ECO:0000313" key="12">
    <source>
        <dbReference type="Ensembl" id="ENSCLMP00005033837.1"/>
    </source>
</evidence>
<dbReference type="PANTHER" id="PTHR10900:SF12">
    <property type="entry name" value="PERIOSTIN"/>
    <property type="match status" value="1"/>
</dbReference>
<keyword evidence="7" id="KW-0130">Cell adhesion</keyword>
<dbReference type="Gene3D" id="2.30.180.10">
    <property type="entry name" value="FAS1 domain"/>
    <property type="match status" value="4"/>
</dbReference>
<proteinExistence type="predicted"/>